<evidence type="ECO:0000313" key="4">
    <source>
        <dbReference type="EMBL" id="QNT79273.1"/>
    </source>
</evidence>
<dbReference type="CDD" id="cd00796">
    <property type="entry name" value="INT_Rci_Hp1_C"/>
    <property type="match status" value="1"/>
</dbReference>
<accession>A0A7H1NU13</accession>
<dbReference type="GO" id="GO:0003677">
    <property type="term" value="F:DNA binding"/>
    <property type="evidence" value="ECO:0007669"/>
    <property type="project" value="InterPro"/>
</dbReference>
<dbReference type="GO" id="GO:0006310">
    <property type="term" value="P:DNA recombination"/>
    <property type="evidence" value="ECO:0007669"/>
    <property type="project" value="UniProtKB-KW"/>
</dbReference>
<name>A0A7H1NU13_9PROT</name>
<organism evidence="4 5">
    <name type="scientific">Entomobacter blattae</name>
    <dbReference type="NCBI Taxonomy" id="2762277"/>
    <lineage>
        <taxon>Bacteria</taxon>
        <taxon>Pseudomonadati</taxon>
        <taxon>Pseudomonadota</taxon>
        <taxon>Alphaproteobacteria</taxon>
        <taxon>Acetobacterales</taxon>
        <taxon>Acetobacteraceae</taxon>
        <taxon>Entomobacter</taxon>
    </lineage>
</organism>
<evidence type="ECO:0000256" key="1">
    <source>
        <dbReference type="ARBA" id="ARBA00022908"/>
    </source>
</evidence>
<proteinExistence type="predicted"/>
<keyword evidence="5" id="KW-1185">Reference proteome</keyword>
<keyword evidence="1" id="KW-0229">DNA integration</keyword>
<dbReference type="AlphaFoldDB" id="A0A7H1NU13"/>
<dbReference type="PANTHER" id="PTHR30349:SF64">
    <property type="entry name" value="PROPHAGE INTEGRASE INTD-RELATED"/>
    <property type="match status" value="1"/>
</dbReference>
<dbReference type="InterPro" id="IPR013762">
    <property type="entry name" value="Integrase-like_cat_sf"/>
</dbReference>
<dbReference type="SUPFAM" id="SSF56349">
    <property type="entry name" value="DNA breaking-rejoining enzymes"/>
    <property type="match status" value="1"/>
</dbReference>
<dbReference type="GO" id="GO:0015074">
    <property type="term" value="P:DNA integration"/>
    <property type="evidence" value="ECO:0007669"/>
    <property type="project" value="UniProtKB-KW"/>
</dbReference>
<feature type="domain" description="Tyr recombinase" evidence="3">
    <location>
        <begin position="167"/>
        <end position="340"/>
    </location>
</feature>
<dbReference type="PROSITE" id="PS51898">
    <property type="entry name" value="TYR_RECOMBINASE"/>
    <property type="match status" value="1"/>
</dbReference>
<evidence type="ECO:0000256" key="2">
    <source>
        <dbReference type="ARBA" id="ARBA00023172"/>
    </source>
</evidence>
<dbReference type="PANTHER" id="PTHR30349">
    <property type="entry name" value="PHAGE INTEGRASE-RELATED"/>
    <property type="match status" value="1"/>
</dbReference>
<reference evidence="4 5" key="1">
    <citation type="submission" date="2020-08" db="EMBL/GenBank/DDBJ databases">
        <title>Complete genome sequence of Entomobacter blattae G55GP.</title>
        <authorList>
            <person name="Poehlein A."/>
            <person name="Guzman J."/>
            <person name="Daniel R."/>
            <person name="Vilcinskas A."/>
        </authorList>
    </citation>
    <scope>NUCLEOTIDE SEQUENCE [LARGE SCALE GENOMIC DNA]</scope>
    <source>
        <strain evidence="4 5">G55GP</strain>
    </source>
</reference>
<protein>
    <submittedName>
        <fullName evidence="4">Phage integrase family protein</fullName>
    </submittedName>
</protein>
<gene>
    <name evidence="4" type="ORF">JGUZn3_20680</name>
</gene>
<dbReference type="Proteomes" id="UP000516349">
    <property type="component" value="Chromosome"/>
</dbReference>
<dbReference type="KEGG" id="ebla:JGUZn3_20680"/>
<dbReference type="RefSeq" id="WP_203413452.1">
    <property type="nucleotide sequence ID" value="NZ_CP060244.1"/>
</dbReference>
<evidence type="ECO:0000259" key="3">
    <source>
        <dbReference type="PROSITE" id="PS51898"/>
    </source>
</evidence>
<dbReference type="InterPro" id="IPR011010">
    <property type="entry name" value="DNA_brk_join_enz"/>
</dbReference>
<evidence type="ECO:0000313" key="5">
    <source>
        <dbReference type="Proteomes" id="UP000516349"/>
    </source>
</evidence>
<keyword evidence="2" id="KW-0233">DNA recombination</keyword>
<dbReference type="Gene3D" id="1.10.443.10">
    <property type="entry name" value="Intergrase catalytic core"/>
    <property type="match status" value="1"/>
</dbReference>
<dbReference type="Pfam" id="PF00589">
    <property type="entry name" value="Phage_integrase"/>
    <property type="match status" value="1"/>
</dbReference>
<dbReference type="InterPro" id="IPR050090">
    <property type="entry name" value="Tyrosine_recombinase_XerCD"/>
</dbReference>
<dbReference type="InterPro" id="IPR002104">
    <property type="entry name" value="Integrase_catalytic"/>
</dbReference>
<sequence>MSDKQPELKLYRGKWYITWYENNSRKRLSTGTPDKKTAFQALTDFVKNYNDKPTEFTVSHALERYINARKGKVMALSRIQEASIRIIEIIGDLRIDQINQNTWDYYSSKRFVRPGRIKGNKADIQIPVSSGTLRREFNVLKAALNLAVKENFLQKLPPLQPPSETAPRNRYLTKEEARKLLDACTTHHIKVFLSLAFYTGSRKGAILALTWDRVDFKNGMLDFQEPGRQLTAKRRAIVPIHENLLIILKEAYQYSTCNYVVEYNSRKVSSGIRWPFQKLCKKAELDWIPTPHHIKHSVASWMAMDGVPIDQAADWLATDPKTLRKVYRKFDPTYLRKFTKALDI</sequence>
<dbReference type="EMBL" id="CP060244">
    <property type="protein sequence ID" value="QNT79273.1"/>
    <property type="molecule type" value="Genomic_DNA"/>
</dbReference>